<feature type="transmembrane region" description="Helical" evidence="1">
    <location>
        <begin position="163"/>
        <end position="182"/>
    </location>
</feature>
<keyword evidence="1" id="KW-0812">Transmembrane</keyword>
<keyword evidence="1" id="KW-0472">Membrane</keyword>
<protein>
    <recommendedName>
        <fullName evidence="2">Acyltransferase 3 domain-containing protein</fullName>
    </recommendedName>
</protein>
<feature type="transmembrane region" description="Helical" evidence="1">
    <location>
        <begin position="109"/>
        <end position="130"/>
    </location>
</feature>
<name>A0A4V0YQN6_9BACT</name>
<evidence type="ECO:0000259" key="2">
    <source>
        <dbReference type="Pfam" id="PF01757"/>
    </source>
</evidence>
<dbReference type="OrthoDB" id="128906at2"/>
<dbReference type="RefSeq" id="WP_129350949.1">
    <property type="nucleotide sequence ID" value="NZ_CP026538.1"/>
</dbReference>
<feature type="transmembrane region" description="Helical" evidence="1">
    <location>
        <begin position="330"/>
        <end position="354"/>
    </location>
</feature>
<organism evidence="3 4">
    <name type="scientific">Solidesulfovibrio carbinolicus</name>
    <dbReference type="NCBI Taxonomy" id="296842"/>
    <lineage>
        <taxon>Bacteria</taxon>
        <taxon>Pseudomonadati</taxon>
        <taxon>Thermodesulfobacteriota</taxon>
        <taxon>Desulfovibrionia</taxon>
        <taxon>Desulfovibrionales</taxon>
        <taxon>Desulfovibrionaceae</taxon>
        <taxon>Solidesulfovibrio</taxon>
    </lineage>
</organism>
<reference evidence="3 4" key="1">
    <citation type="submission" date="2018-02" db="EMBL/GenBank/DDBJ databases">
        <title>Genome sequence of Desulfovibrio carbinolicus DSM 3852.</title>
        <authorList>
            <person name="Wilbanks E."/>
            <person name="Skennerton C.T."/>
            <person name="Orphan V.J."/>
        </authorList>
    </citation>
    <scope>NUCLEOTIDE SEQUENCE [LARGE SCALE GENOMIC DNA]</scope>
    <source>
        <strain evidence="3 4">DSM 3852</strain>
    </source>
</reference>
<feature type="transmembrane region" description="Helical" evidence="1">
    <location>
        <begin position="12"/>
        <end position="32"/>
    </location>
</feature>
<feature type="transmembrane region" description="Helical" evidence="1">
    <location>
        <begin position="264"/>
        <end position="285"/>
    </location>
</feature>
<feature type="transmembrane region" description="Helical" evidence="1">
    <location>
        <begin position="189"/>
        <end position="209"/>
    </location>
</feature>
<dbReference type="EMBL" id="CP026538">
    <property type="protein sequence ID" value="QAZ66932.1"/>
    <property type="molecule type" value="Genomic_DNA"/>
</dbReference>
<evidence type="ECO:0000313" key="3">
    <source>
        <dbReference type="EMBL" id="QAZ66932.1"/>
    </source>
</evidence>
<gene>
    <name evidence="3" type="ORF">C3Y92_06660</name>
</gene>
<dbReference type="AlphaFoldDB" id="A0A4V0YQN6"/>
<dbReference type="InterPro" id="IPR002656">
    <property type="entry name" value="Acyl_transf_3_dom"/>
</dbReference>
<feature type="transmembrane region" description="Helical" evidence="1">
    <location>
        <begin position="240"/>
        <end position="258"/>
    </location>
</feature>
<dbReference type="Proteomes" id="UP000293296">
    <property type="component" value="Chromosome"/>
</dbReference>
<dbReference type="Pfam" id="PF01757">
    <property type="entry name" value="Acyl_transf_3"/>
    <property type="match status" value="1"/>
</dbReference>
<accession>A0A4V0YQN6</accession>
<proteinExistence type="predicted"/>
<keyword evidence="4" id="KW-1185">Reference proteome</keyword>
<sequence length="367" mass="42166">MVVNKLSLRDTSILKAISIIFIVLHNALHPIYRPTKVCNEFDFSISRIQFFWDNVSNNILALPNCILMAFGYVGVAYFFFFSAYGLAYKFNKSENVPYWEFVKTRLVKLYIPIALSTLFLLVFVLLFGQYGTHARLSPYHLLLQLATFVNFTSSYDAVIVGPWWFLGAIIQLYFVLHILMWGTKKYGNYFLLVISIASIFILMTFNNLLSEYIFLKKNIIGWLPEVSLGIYFVRSRKIEITNVQATVLAAVCLLLYLLGNVYEFFWYFSSFAILLFCVIVSHPVLLFVHKFCRLDDFLNYTGKISVYMFLVNGIIREPIIELYSRPSSTVLTHSICALTILVLSFFVAVLLMFIQEKTAAALNSGTS</sequence>
<evidence type="ECO:0000256" key="1">
    <source>
        <dbReference type="SAM" id="Phobius"/>
    </source>
</evidence>
<feature type="domain" description="Acyltransferase 3" evidence="2">
    <location>
        <begin position="13"/>
        <end position="350"/>
    </location>
</feature>
<feature type="transmembrane region" description="Helical" evidence="1">
    <location>
        <begin position="66"/>
        <end position="88"/>
    </location>
</feature>
<dbReference type="GO" id="GO:0016747">
    <property type="term" value="F:acyltransferase activity, transferring groups other than amino-acyl groups"/>
    <property type="evidence" value="ECO:0007669"/>
    <property type="project" value="InterPro"/>
</dbReference>
<keyword evidence="1" id="KW-1133">Transmembrane helix</keyword>
<evidence type="ECO:0000313" key="4">
    <source>
        <dbReference type="Proteomes" id="UP000293296"/>
    </source>
</evidence>
<dbReference type="KEGG" id="dcb:C3Y92_06660"/>